<comment type="caution">
    <text evidence="11">The sequence shown here is derived from an EMBL/GenBank/DDBJ whole genome shotgun (WGS) entry which is preliminary data.</text>
</comment>
<evidence type="ECO:0000256" key="7">
    <source>
        <dbReference type="ARBA" id="ARBA00023306"/>
    </source>
</evidence>
<evidence type="ECO:0000256" key="3">
    <source>
        <dbReference type="ARBA" id="ARBA00022618"/>
    </source>
</evidence>
<dbReference type="AlphaFoldDB" id="A0A916VIU9"/>
<accession>A0A916VIU9</accession>
<dbReference type="GO" id="GO:0043093">
    <property type="term" value="P:FtsZ-dependent cytokinesis"/>
    <property type="evidence" value="ECO:0007669"/>
    <property type="project" value="UniProtKB-UniRule"/>
</dbReference>
<dbReference type="Pfam" id="PF08478">
    <property type="entry name" value="POTRA_1"/>
    <property type="match status" value="1"/>
</dbReference>
<dbReference type="Gene3D" id="3.40.50.10960">
    <property type="match status" value="1"/>
</dbReference>
<dbReference type="RefSeq" id="WP_212781413.1">
    <property type="nucleotide sequence ID" value="NZ_BMAY01000017.1"/>
</dbReference>
<dbReference type="GO" id="GO:0005886">
    <property type="term" value="C:plasma membrane"/>
    <property type="evidence" value="ECO:0007669"/>
    <property type="project" value="UniProtKB-SubCell"/>
</dbReference>
<keyword evidence="3 8" id="KW-0132">Cell division</keyword>
<keyword evidence="2 8" id="KW-1003">Cell membrane</keyword>
<keyword evidence="6 8" id="KW-0472">Membrane</keyword>
<name>A0A916VIU9_9LACO</name>
<evidence type="ECO:0000256" key="2">
    <source>
        <dbReference type="ARBA" id="ARBA00022475"/>
    </source>
</evidence>
<protein>
    <recommendedName>
        <fullName evidence="8">Cell division protein DivIB</fullName>
    </recommendedName>
</protein>
<evidence type="ECO:0000256" key="8">
    <source>
        <dbReference type="HAMAP-Rule" id="MF_00912"/>
    </source>
</evidence>
<dbReference type="InterPro" id="IPR034746">
    <property type="entry name" value="POTRA"/>
</dbReference>
<dbReference type="HAMAP" id="MF_00912">
    <property type="entry name" value="DivIB"/>
    <property type="match status" value="1"/>
</dbReference>
<evidence type="ECO:0000256" key="4">
    <source>
        <dbReference type="ARBA" id="ARBA00022692"/>
    </source>
</evidence>
<dbReference type="GO" id="GO:0032153">
    <property type="term" value="C:cell division site"/>
    <property type="evidence" value="ECO:0007669"/>
    <property type="project" value="UniProtKB-UniRule"/>
</dbReference>
<evidence type="ECO:0000256" key="5">
    <source>
        <dbReference type="ARBA" id="ARBA00022989"/>
    </source>
</evidence>
<organism evidence="11 12">
    <name type="scientific">Lactobacillus corticis</name>
    <dbReference type="NCBI Taxonomy" id="2201249"/>
    <lineage>
        <taxon>Bacteria</taxon>
        <taxon>Bacillati</taxon>
        <taxon>Bacillota</taxon>
        <taxon>Bacilli</taxon>
        <taxon>Lactobacillales</taxon>
        <taxon>Lactobacillaceae</taxon>
        <taxon>Lactobacillus</taxon>
    </lineage>
</organism>
<comment type="subcellular location">
    <subcellularLocation>
        <location evidence="8">Cell membrane</location>
        <topology evidence="8">Single-pass type II membrane protein</topology>
    </subcellularLocation>
    <subcellularLocation>
        <location evidence="1">Membrane</location>
    </subcellularLocation>
    <text evidence="8">Localizes to the division septum.</text>
</comment>
<sequence>MPKKGVTKKDPRKELSPYLNHQEQVKNRGKQKKVSASLTNLQAERRRSLRRRMSIFVIIAIIMILALGYYISPLANIADIEVSGASDLSPTQIAKKSGIQADDKVISQLFNQNEISERVKKAYPEIKSVKVAVKEINHVVLKVSERETVGYVKTGSSYRKLLTNGRLGKQHLKWDVVDHDKPLYLGFSKRSVLDRNFKLFQALPASFRSQVKLISGNTKRSTQVIYIMKDGNVVIGNIDTFKQKVHYYDAIRAKADKHSLIDMEIGAFSRKLTSKERKMYGV</sequence>
<dbReference type="Proteomes" id="UP000677218">
    <property type="component" value="Unassembled WGS sequence"/>
</dbReference>
<dbReference type="InterPro" id="IPR050487">
    <property type="entry name" value="FtsQ_DivIB"/>
</dbReference>
<feature type="transmembrane region" description="Helical" evidence="8">
    <location>
        <begin position="53"/>
        <end position="71"/>
    </location>
</feature>
<evidence type="ECO:0000259" key="10">
    <source>
        <dbReference type="PROSITE" id="PS51779"/>
    </source>
</evidence>
<evidence type="ECO:0000256" key="9">
    <source>
        <dbReference type="SAM" id="MobiDB-lite"/>
    </source>
</evidence>
<gene>
    <name evidence="11" type="primary">ftsQ</name>
    <name evidence="8" type="synonym">divIB</name>
    <name evidence="11" type="ORF">LCB40_16130</name>
</gene>
<evidence type="ECO:0000256" key="6">
    <source>
        <dbReference type="ARBA" id="ARBA00023136"/>
    </source>
</evidence>
<evidence type="ECO:0000313" key="11">
    <source>
        <dbReference type="EMBL" id="GFZ27733.1"/>
    </source>
</evidence>
<comment type="function">
    <text evidence="8">Cell division protein that may be involved in stabilizing or promoting the assembly of the division complex.</text>
</comment>
<dbReference type="EMBL" id="BMAY01000017">
    <property type="protein sequence ID" value="GFZ27733.1"/>
    <property type="molecule type" value="Genomic_DNA"/>
</dbReference>
<dbReference type="InterPro" id="IPR013685">
    <property type="entry name" value="POTRA_FtsQ_type"/>
</dbReference>
<dbReference type="PANTHER" id="PTHR37820:SF1">
    <property type="entry name" value="CELL DIVISION PROTEIN FTSQ"/>
    <property type="match status" value="1"/>
</dbReference>
<keyword evidence="5 8" id="KW-1133">Transmembrane helix</keyword>
<evidence type="ECO:0000256" key="1">
    <source>
        <dbReference type="ARBA" id="ARBA00004370"/>
    </source>
</evidence>
<dbReference type="PROSITE" id="PS51779">
    <property type="entry name" value="POTRA"/>
    <property type="match status" value="1"/>
</dbReference>
<feature type="domain" description="POTRA" evidence="10">
    <location>
        <begin position="75"/>
        <end position="146"/>
    </location>
</feature>
<keyword evidence="4 8" id="KW-0812">Transmembrane</keyword>
<feature type="region of interest" description="Disordered" evidence="9">
    <location>
        <begin position="1"/>
        <end position="34"/>
    </location>
</feature>
<comment type="similarity">
    <text evidence="8">Belongs to the FtsQ/DivIB family. DivIB subfamily.</text>
</comment>
<proteinExistence type="inferred from homology"/>
<dbReference type="InterPro" id="IPR026580">
    <property type="entry name" value="DivIB"/>
</dbReference>
<evidence type="ECO:0000313" key="12">
    <source>
        <dbReference type="Proteomes" id="UP000677218"/>
    </source>
</evidence>
<reference evidence="11" key="1">
    <citation type="submission" date="2020-08" db="EMBL/GenBank/DDBJ databases">
        <title>Taxonomic study for Lactobacillus species isolated from hardwood bark.</title>
        <authorList>
            <person name="Tohno M."/>
            <person name="Tanizawa Y."/>
        </authorList>
    </citation>
    <scope>NUCLEOTIDE SEQUENCE</scope>
    <source>
        <strain evidence="11">B40</strain>
    </source>
</reference>
<dbReference type="PANTHER" id="PTHR37820">
    <property type="entry name" value="CELL DIVISION PROTEIN DIVIB"/>
    <property type="match status" value="1"/>
</dbReference>
<keyword evidence="12" id="KW-1185">Reference proteome</keyword>
<keyword evidence="7 8" id="KW-0131">Cell cycle</keyword>